<gene>
    <name evidence="1" type="ORF">NIES37_50060</name>
</gene>
<evidence type="ECO:0000313" key="1">
    <source>
        <dbReference type="EMBL" id="BAZ01008.1"/>
    </source>
</evidence>
<keyword evidence="2" id="KW-1185">Reference proteome</keyword>
<dbReference type="InterPro" id="IPR045459">
    <property type="entry name" value="DUF5908"/>
</dbReference>
<dbReference type="Pfam" id="PF19265">
    <property type="entry name" value="DUF5908"/>
    <property type="match status" value="1"/>
</dbReference>
<dbReference type="KEGG" id="ttq:NIES37_50060"/>
<accession>A0A1Z4N5K8</accession>
<sequence length="57" mass="6097">MPIEIRELVIKTSINDGEAGQNKTSGTQGKNGANDQDAIIAACVEQVLAILKEKSER</sequence>
<organism evidence="1 2">
    <name type="scientific">Tolypothrix tenuis PCC 7101</name>
    <dbReference type="NCBI Taxonomy" id="231146"/>
    <lineage>
        <taxon>Bacteria</taxon>
        <taxon>Bacillati</taxon>
        <taxon>Cyanobacteriota</taxon>
        <taxon>Cyanophyceae</taxon>
        <taxon>Nostocales</taxon>
        <taxon>Tolypothrichaceae</taxon>
        <taxon>Tolypothrix</taxon>
    </lineage>
</organism>
<proteinExistence type="predicted"/>
<protein>
    <submittedName>
        <fullName evidence="1">Uncharacterized protein</fullName>
    </submittedName>
</protein>
<dbReference type="AlphaFoldDB" id="A0A1Z4N5K8"/>
<dbReference type="EMBL" id="AP018248">
    <property type="protein sequence ID" value="BAZ01008.1"/>
    <property type="molecule type" value="Genomic_DNA"/>
</dbReference>
<reference evidence="1 2" key="1">
    <citation type="submission" date="2017-06" db="EMBL/GenBank/DDBJ databases">
        <title>Genome sequencing of cyanobaciteial culture collection at National Institute for Environmental Studies (NIES).</title>
        <authorList>
            <person name="Hirose Y."/>
            <person name="Shimura Y."/>
            <person name="Fujisawa T."/>
            <person name="Nakamura Y."/>
            <person name="Kawachi M."/>
        </authorList>
    </citation>
    <scope>NUCLEOTIDE SEQUENCE [LARGE SCALE GENOMIC DNA]</scope>
    <source>
        <strain evidence="1 2">NIES-37</strain>
    </source>
</reference>
<evidence type="ECO:0000313" key="2">
    <source>
        <dbReference type="Proteomes" id="UP000218785"/>
    </source>
</evidence>
<name>A0A1Z4N5K8_9CYAN</name>
<dbReference type="Proteomes" id="UP000218785">
    <property type="component" value="Chromosome"/>
</dbReference>
<dbReference type="RefSeq" id="WP_190445710.1">
    <property type="nucleotide sequence ID" value="NZ_CAWNJS010000001.1"/>
</dbReference>